<proteinExistence type="inferred from homology"/>
<dbReference type="PANTHER" id="PTHR15565">
    <property type="entry name" value="AATF PROTEIN APOPTOSIS ANTAGONIZING TRANSCRIPTION FACTOR"/>
    <property type="match status" value="1"/>
</dbReference>
<dbReference type="GO" id="GO:0005730">
    <property type="term" value="C:nucleolus"/>
    <property type="evidence" value="ECO:0007669"/>
    <property type="project" value="TreeGrafter"/>
</dbReference>
<dbReference type="Pfam" id="PF08164">
    <property type="entry name" value="TRAUB"/>
    <property type="match status" value="1"/>
</dbReference>
<evidence type="ECO:0000313" key="7">
    <source>
        <dbReference type="EMBL" id="CAI2180664.1"/>
    </source>
</evidence>
<organism evidence="7 8">
    <name type="scientific">Funneliformis geosporum</name>
    <dbReference type="NCBI Taxonomy" id="1117311"/>
    <lineage>
        <taxon>Eukaryota</taxon>
        <taxon>Fungi</taxon>
        <taxon>Fungi incertae sedis</taxon>
        <taxon>Mucoromycota</taxon>
        <taxon>Glomeromycotina</taxon>
        <taxon>Glomeromycetes</taxon>
        <taxon>Glomerales</taxon>
        <taxon>Glomeraceae</taxon>
        <taxon>Funneliformis</taxon>
    </lineage>
</organism>
<evidence type="ECO:0000259" key="5">
    <source>
        <dbReference type="Pfam" id="PF08164"/>
    </source>
</evidence>
<feature type="domain" description="AATF leucine zipper-containing" evidence="6">
    <location>
        <begin position="183"/>
        <end position="312"/>
    </location>
</feature>
<dbReference type="EMBL" id="CAMKVN010002341">
    <property type="protein sequence ID" value="CAI2180664.1"/>
    <property type="molecule type" value="Genomic_DNA"/>
</dbReference>
<feature type="region of interest" description="Disordered" evidence="4">
    <location>
        <begin position="113"/>
        <end position="152"/>
    </location>
</feature>
<reference evidence="7" key="1">
    <citation type="submission" date="2022-08" db="EMBL/GenBank/DDBJ databases">
        <authorList>
            <person name="Kallberg Y."/>
            <person name="Tangrot J."/>
            <person name="Rosling A."/>
        </authorList>
    </citation>
    <scope>NUCLEOTIDE SEQUENCE</scope>
    <source>
        <strain evidence="7">Wild A</strain>
    </source>
</reference>
<dbReference type="Proteomes" id="UP001153678">
    <property type="component" value="Unassembled WGS sequence"/>
</dbReference>
<dbReference type="AlphaFoldDB" id="A0A9W4WUU8"/>
<feature type="compositionally biased region" description="Polar residues" evidence="4">
    <location>
        <begin position="498"/>
        <end position="507"/>
    </location>
</feature>
<accession>A0A9W4WUU8</accession>
<evidence type="ECO:0000256" key="4">
    <source>
        <dbReference type="SAM" id="MobiDB-lite"/>
    </source>
</evidence>
<sequence length="513" mass="59907">MASGKEKNTLAAQIAELSNPAPTDIDPEEFGETFRTHGFDQSDDDGENEKVEKDMGREHYISVGKSKLRHNLLILDDPKYAGKQSNRKDIFYDSNDIPDSEDIEMKYGQSSEYDTENEMTVFDEEDKLNSDKMKNDKDQESDFEKKDDDVSLENSSLVQEELKKIEEDERNLLLKMTQNVQEDINKGRHVKTQLGLWDTFLDTRIRLQKVVSIANSLPQNDVYSEFLSQESDIAVQETREELRELVDSLIDLRKDLNHENDNIEEIPDNAMNSRKRHLDDDNYTGYLWKDMKELRDQYLPYRKQTIDKWSNKVQIASGIPLNKKFKAINQDVNTQIEQILQDKERLINRTQLKRNLDNILGKKDYDGPNKDIKKHDEHLSHYDVEIFDDTDFYQQLLRELIESRMIDTDDPVALGMQWAAIRQTKQKKKKVDTKASKGRRLRYHVHEKLQNFMVPIPSSTWHEDMIDELYASLLGKKYEGGSELSENEIRSETEQRGDNSTIETSLNDLRIIG</sequence>
<feature type="compositionally biased region" description="Basic and acidic residues" evidence="4">
    <location>
        <begin position="127"/>
        <end position="149"/>
    </location>
</feature>
<feature type="compositionally biased region" description="Acidic residues" evidence="4">
    <location>
        <begin position="113"/>
        <end position="126"/>
    </location>
</feature>
<gene>
    <name evidence="7" type="ORF">FWILDA_LOCUS9695</name>
</gene>
<dbReference type="GO" id="GO:0000462">
    <property type="term" value="P:maturation of SSU-rRNA from tricistronic rRNA transcript (SSU-rRNA, 5.8S rRNA, LSU-rRNA)"/>
    <property type="evidence" value="ECO:0007669"/>
    <property type="project" value="TreeGrafter"/>
</dbReference>
<keyword evidence="3" id="KW-0175">Coiled coil</keyword>
<name>A0A9W4WUU8_9GLOM</name>
<evidence type="ECO:0000313" key="8">
    <source>
        <dbReference type="Proteomes" id="UP001153678"/>
    </source>
</evidence>
<evidence type="ECO:0000259" key="6">
    <source>
        <dbReference type="Pfam" id="PF13339"/>
    </source>
</evidence>
<dbReference type="Pfam" id="PF13339">
    <property type="entry name" value="AATF-Che1"/>
    <property type="match status" value="1"/>
</dbReference>
<evidence type="ECO:0000256" key="2">
    <source>
        <dbReference type="ARBA" id="ARBA00013850"/>
    </source>
</evidence>
<feature type="coiled-coil region" evidence="3">
    <location>
        <begin position="235"/>
        <end position="266"/>
    </location>
</feature>
<comment type="caution">
    <text evidence="7">The sequence shown here is derived from an EMBL/GenBank/DDBJ whole genome shotgun (WGS) entry which is preliminary data.</text>
</comment>
<protein>
    <recommendedName>
        <fullName evidence="2">Protein BFR2</fullName>
    </recommendedName>
</protein>
<comment type="similarity">
    <text evidence="1">Belongs to the AATF family.</text>
</comment>
<keyword evidence="8" id="KW-1185">Reference proteome</keyword>
<dbReference type="OrthoDB" id="5783963at2759"/>
<dbReference type="InterPro" id="IPR025160">
    <property type="entry name" value="AATF"/>
</dbReference>
<dbReference type="InterPro" id="IPR012617">
    <property type="entry name" value="AATF_C"/>
</dbReference>
<feature type="domain" description="Apoptosis-antagonizing transcription factor C-terminal" evidence="5">
    <location>
        <begin position="393"/>
        <end position="474"/>
    </location>
</feature>
<feature type="region of interest" description="Disordered" evidence="4">
    <location>
        <begin position="1"/>
        <end position="53"/>
    </location>
</feature>
<evidence type="ECO:0000256" key="1">
    <source>
        <dbReference type="ARBA" id="ARBA00008966"/>
    </source>
</evidence>
<feature type="compositionally biased region" description="Basic and acidic residues" evidence="4">
    <location>
        <begin position="487"/>
        <end position="497"/>
    </location>
</feature>
<feature type="region of interest" description="Disordered" evidence="4">
    <location>
        <begin position="483"/>
        <end position="507"/>
    </location>
</feature>
<evidence type="ECO:0000256" key="3">
    <source>
        <dbReference type="SAM" id="Coils"/>
    </source>
</evidence>
<dbReference type="InterPro" id="IPR039223">
    <property type="entry name" value="AATF/Bfr2"/>
</dbReference>
<dbReference type="PANTHER" id="PTHR15565:SF0">
    <property type="entry name" value="PROTEIN AATF"/>
    <property type="match status" value="1"/>
</dbReference>